<evidence type="ECO:0000313" key="3">
    <source>
        <dbReference type="EMBL" id="CCA14423.1"/>
    </source>
</evidence>
<reference evidence="3" key="2">
    <citation type="submission" date="2011-02" db="EMBL/GenBank/DDBJ databases">
        <authorList>
            <person name="MacLean D."/>
        </authorList>
    </citation>
    <scope>NUCLEOTIDE SEQUENCE</scope>
</reference>
<organism evidence="3">
    <name type="scientific">Albugo laibachii Nc14</name>
    <dbReference type="NCBI Taxonomy" id="890382"/>
    <lineage>
        <taxon>Eukaryota</taxon>
        <taxon>Sar</taxon>
        <taxon>Stramenopiles</taxon>
        <taxon>Oomycota</taxon>
        <taxon>Peronosporomycetes</taxon>
        <taxon>Albuginales</taxon>
        <taxon>Albuginaceae</taxon>
        <taxon>Albugo</taxon>
    </lineage>
</organism>
<accession>F0W052</accession>
<evidence type="ECO:0000256" key="1">
    <source>
        <dbReference type="SAM" id="MobiDB-lite"/>
    </source>
</evidence>
<dbReference type="HOGENOM" id="CLU_001650_21_3_1"/>
<dbReference type="Pfam" id="PF07727">
    <property type="entry name" value="RVT_2"/>
    <property type="match status" value="1"/>
</dbReference>
<name>F0W052_9STRA</name>
<gene>
    <name evidence="3" type="primary">AlNc14C3G520</name>
    <name evidence="3" type="ORF">ALNC14_005660</name>
</gene>
<proteinExistence type="predicted"/>
<protein>
    <submittedName>
        <fullName evidence="3">Putative polyprotein</fullName>
    </submittedName>
</protein>
<sequence>MLVFGIWNNSKGYRVYNNDSGKVEITRTLQLAEKSRQTYNEVNDHQYGLSYRHTHVYSDAPDDENYDVGHINPHGYIPEDSQMEVDEAEKSTLLSNNTLLVGHDPSSYGITTMEVDDHPNGDASHSANAELLSLQEANVVVPRGRYDPDFETLISGTNNTLREHRQKALLQSTHFQQIVPHEREFEDPPQTGNRKSKRQRIAQEQANLSYESPETYKEAIEWNESQHRMEAIKSELVSLATKCTWKLTYRTLNKNIIGCKWIFTIKRDEKEKIQRYKARLVAQGFRQIPGVDFKESYSPVAIMNSIRIFLALCCHMRYEIYHLQIKEKPLWSQTSIGNLIQNNLYGVYCSTKFKRCLSDSCIFSQKDPDGYIYIALSKLFQLKELGRARFILGMELSYSSKDQVLSLSQEACINRLVYKFNQQSSAPVYNSSVVSQKLKKCSAKDPDMENRPYRSLIGSLLYVAISTGPDVGFAVCQLSRFLNNPTTEHWKAEIRVLRYLMTTSKLGFSCKNEKDKLQISAYTDSDWASNQDDRRSTSGIMVIVNTMPVMFKSRIQRNVALSSAEAEYMVMSMCSQEVLWVKTLLLELGIPVQKSVSIYVDSQSAIAMAKNDGYQSRAKYVDIRHQFIREHVKSGEIKLIYTPTKQQLADFLTKAIATKQFQELV</sequence>
<dbReference type="InterPro" id="IPR013103">
    <property type="entry name" value="RVT_2"/>
</dbReference>
<evidence type="ECO:0000259" key="2">
    <source>
        <dbReference type="Pfam" id="PF07727"/>
    </source>
</evidence>
<dbReference type="PANTHER" id="PTHR11439:SF440">
    <property type="entry name" value="INTEGRASE CATALYTIC DOMAIN-CONTAINING PROTEIN"/>
    <property type="match status" value="1"/>
</dbReference>
<dbReference type="AlphaFoldDB" id="F0W052"/>
<dbReference type="PANTHER" id="PTHR11439">
    <property type="entry name" value="GAG-POL-RELATED RETROTRANSPOSON"/>
    <property type="match status" value="1"/>
</dbReference>
<feature type="domain" description="Reverse transcriptase Ty1/copia-type" evidence="2">
    <location>
        <begin position="244"/>
        <end position="327"/>
    </location>
</feature>
<dbReference type="CDD" id="cd09272">
    <property type="entry name" value="RNase_HI_RT_Ty1"/>
    <property type="match status" value="1"/>
</dbReference>
<feature type="region of interest" description="Disordered" evidence="1">
    <location>
        <begin position="180"/>
        <end position="208"/>
    </location>
</feature>
<dbReference type="EMBL" id="FR824048">
    <property type="protein sequence ID" value="CCA14423.1"/>
    <property type="molecule type" value="Genomic_DNA"/>
</dbReference>
<reference evidence="3" key="1">
    <citation type="journal article" date="2011" name="PLoS Biol.">
        <title>Gene gain and loss during evolution of obligate parasitism in the white rust pathogen of Arabidopsis thaliana.</title>
        <authorList>
            <person name="Kemen E."/>
            <person name="Gardiner A."/>
            <person name="Schultz-Larsen T."/>
            <person name="Kemen A.C."/>
            <person name="Balmuth A.L."/>
            <person name="Robert-Seilaniantz A."/>
            <person name="Bailey K."/>
            <person name="Holub E."/>
            <person name="Studholme D.J."/>
            <person name="Maclean D."/>
            <person name="Jones J.D."/>
        </authorList>
    </citation>
    <scope>NUCLEOTIDE SEQUENCE</scope>
</reference>